<keyword evidence="10" id="KW-1185">Reference proteome</keyword>
<evidence type="ECO:0000259" key="8">
    <source>
        <dbReference type="SMART" id="SM01372"/>
    </source>
</evidence>
<dbReference type="InterPro" id="IPR003316">
    <property type="entry name" value="E2F_WHTH_DNA-bd_dom"/>
</dbReference>
<evidence type="ECO:0000256" key="3">
    <source>
        <dbReference type="ARBA" id="ARBA00023125"/>
    </source>
</evidence>
<dbReference type="SUPFAM" id="SSF46785">
    <property type="entry name" value="Winged helix' DNA-binding domain"/>
    <property type="match status" value="1"/>
</dbReference>
<keyword evidence="6" id="KW-0175">Coiled coil</keyword>
<dbReference type="InterPro" id="IPR036390">
    <property type="entry name" value="WH_DNA-bd_sf"/>
</dbReference>
<dbReference type="GO" id="GO:0000981">
    <property type="term" value="F:DNA-binding transcription factor activity, RNA polymerase II-specific"/>
    <property type="evidence" value="ECO:0007669"/>
    <property type="project" value="TreeGrafter"/>
</dbReference>
<name>A0A9N8WLL5_9GLOM</name>
<feature type="domain" description="E2F/DP family winged-helix DNA-binding" evidence="8">
    <location>
        <begin position="52"/>
        <end position="116"/>
    </location>
</feature>
<dbReference type="PANTHER" id="PTHR12081:SF18">
    <property type="entry name" value="TRANSCRIPTION FACTOR E2F2-RELATED"/>
    <property type="match status" value="1"/>
</dbReference>
<feature type="compositionally biased region" description="Low complexity" evidence="7">
    <location>
        <begin position="37"/>
        <end position="50"/>
    </location>
</feature>
<keyword evidence="3 5" id="KW-0238">DNA-binding</keyword>
<dbReference type="AlphaFoldDB" id="A0A9N8WLL5"/>
<evidence type="ECO:0000256" key="6">
    <source>
        <dbReference type="SAM" id="Coils"/>
    </source>
</evidence>
<feature type="compositionally biased region" description="Polar residues" evidence="7">
    <location>
        <begin position="23"/>
        <end position="36"/>
    </location>
</feature>
<dbReference type="Pfam" id="PF02319">
    <property type="entry name" value="WHD_E2F_TDP"/>
    <property type="match status" value="1"/>
</dbReference>
<dbReference type="GO" id="GO:0090575">
    <property type="term" value="C:RNA polymerase II transcription regulator complex"/>
    <property type="evidence" value="ECO:0007669"/>
    <property type="project" value="TreeGrafter"/>
</dbReference>
<dbReference type="EMBL" id="CAJVPL010000386">
    <property type="protein sequence ID" value="CAG8490829.1"/>
    <property type="molecule type" value="Genomic_DNA"/>
</dbReference>
<dbReference type="Gene3D" id="1.10.10.10">
    <property type="entry name" value="Winged helix-like DNA-binding domain superfamily/Winged helix DNA-binding domain"/>
    <property type="match status" value="1"/>
</dbReference>
<evidence type="ECO:0000256" key="7">
    <source>
        <dbReference type="SAM" id="MobiDB-lite"/>
    </source>
</evidence>
<evidence type="ECO:0000256" key="4">
    <source>
        <dbReference type="ARBA" id="ARBA00023163"/>
    </source>
</evidence>
<feature type="coiled-coil region" evidence="6">
    <location>
        <begin position="125"/>
        <end position="152"/>
    </location>
</feature>
<dbReference type="GO" id="GO:0000978">
    <property type="term" value="F:RNA polymerase II cis-regulatory region sequence-specific DNA binding"/>
    <property type="evidence" value="ECO:0007669"/>
    <property type="project" value="InterPro"/>
</dbReference>
<evidence type="ECO:0000256" key="1">
    <source>
        <dbReference type="ARBA" id="ARBA00010940"/>
    </source>
</evidence>
<reference evidence="9" key="1">
    <citation type="submission" date="2021-06" db="EMBL/GenBank/DDBJ databases">
        <authorList>
            <person name="Kallberg Y."/>
            <person name="Tangrot J."/>
            <person name="Rosling A."/>
        </authorList>
    </citation>
    <scope>NUCLEOTIDE SEQUENCE</scope>
    <source>
        <strain evidence="9">MT106</strain>
    </source>
</reference>
<evidence type="ECO:0000313" key="10">
    <source>
        <dbReference type="Proteomes" id="UP000789831"/>
    </source>
</evidence>
<evidence type="ECO:0000256" key="5">
    <source>
        <dbReference type="RuleBase" id="RU003796"/>
    </source>
</evidence>
<keyword evidence="4 5" id="KW-0804">Transcription</keyword>
<gene>
    <name evidence="9" type="ORF">AGERDE_LOCUS3739</name>
</gene>
<proteinExistence type="inferred from homology"/>
<keyword evidence="2 5" id="KW-0805">Transcription regulation</keyword>
<accession>A0A9N8WLL5</accession>
<feature type="region of interest" description="Disordered" evidence="7">
    <location>
        <begin position="1"/>
        <end position="50"/>
    </location>
</feature>
<sequence length="303" mass="34696">MDFSKTTGRKQQEITRRRRDNANSDTGNNEATTIEMSTGQQGNSNSNSTSCRFDNSLTKLTKDFWDLLDQSSDGDLDLNTAAENLNVQKRRIYDITNVLEGIGMLEKNSKNHVKRSVPKLTSNHEDNYARRISQLRERLANLESESCQLQKQDIKLDAEIKSFYESDDAKLAYFHQNEIEEVFLGVLIAVRTFYPASELIESQEIIRFESNNNNMHHPSPPLNTRDRGTLPNFSVVLPPPFSNHQPMTTSTPPEENDYRHMNSNDHHQYSSFNNHYTNCECSVGNPIITRDPNQGMREGGYRS</sequence>
<dbReference type="SMART" id="SM01372">
    <property type="entry name" value="E2F_TDP"/>
    <property type="match status" value="1"/>
</dbReference>
<dbReference type="InterPro" id="IPR036388">
    <property type="entry name" value="WH-like_DNA-bd_sf"/>
</dbReference>
<keyword evidence="5" id="KW-0539">Nucleus</keyword>
<dbReference type="InterPro" id="IPR015633">
    <property type="entry name" value="E2F"/>
</dbReference>
<dbReference type="OrthoDB" id="1743261at2759"/>
<organism evidence="9 10">
    <name type="scientific">Ambispora gerdemannii</name>
    <dbReference type="NCBI Taxonomy" id="144530"/>
    <lineage>
        <taxon>Eukaryota</taxon>
        <taxon>Fungi</taxon>
        <taxon>Fungi incertae sedis</taxon>
        <taxon>Mucoromycota</taxon>
        <taxon>Glomeromycotina</taxon>
        <taxon>Glomeromycetes</taxon>
        <taxon>Archaeosporales</taxon>
        <taxon>Ambisporaceae</taxon>
        <taxon>Ambispora</taxon>
    </lineage>
</organism>
<dbReference type="FunFam" id="1.10.10.10:FF:000008">
    <property type="entry name" value="E2F transcription factor 1"/>
    <property type="match status" value="1"/>
</dbReference>
<comment type="caution">
    <text evidence="9">The sequence shown here is derived from an EMBL/GenBank/DDBJ whole genome shotgun (WGS) entry which is preliminary data.</text>
</comment>
<comment type="similarity">
    <text evidence="1 5">Belongs to the E2F/DP family.</text>
</comment>
<evidence type="ECO:0000256" key="2">
    <source>
        <dbReference type="ARBA" id="ARBA00023015"/>
    </source>
</evidence>
<dbReference type="PANTHER" id="PTHR12081">
    <property type="entry name" value="TRANSCRIPTION FACTOR E2F"/>
    <property type="match status" value="1"/>
</dbReference>
<protein>
    <submittedName>
        <fullName evidence="9">6875_t:CDS:1</fullName>
    </submittedName>
</protein>
<comment type="subcellular location">
    <subcellularLocation>
        <location evidence="5">Nucleus</location>
    </subcellularLocation>
</comment>
<dbReference type="Proteomes" id="UP000789831">
    <property type="component" value="Unassembled WGS sequence"/>
</dbReference>
<evidence type="ECO:0000313" key="9">
    <source>
        <dbReference type="EMBL" id="CAG8490829.1"/>
    </source>
</evidence>